<evidence type="ECO:0000313" key="2">
    <source>
        <dbReference type="Proteomes" id="UP000273405"/>
    </source>
</evidence>
<evidence type="ECO:0000313" key="1">
    <source>
        <dbReference type="EMBL" id="RKH47925.1"/>
    </source>
</evidence>
<comment type="caution">
    <text evidence="1">The sequence shown here is derived from an EMBL/GenBank/DDBJ whole genome shotgun (WGS) entry which is preliminary data.</text>
</comment>
<keyword evidence="2" id="KW-1185">Reference proteome</keyword>
<name>A0A3A8P3H6_9BACT</name>
<gene>
    <name evidence="1" type="ORF">D7X12_01630</name>
</gene>
<accession>A0A3A8P3H6</accession>
<dbReference type="EMBL" id="RAWG01000005">
    <property type="protein sequence ID" value="RKH47925.1"/>
    <property type="molecule type" value="Genomic_DNA"/>
</dbReference>
<sequence length="60" mass="6893">MQRAFRYGPYSGKPVRSFDVELVRNHGCQNEGVQGGLYKFTTLVLQQNFPSFLINIEMPI</sequence>
<dbReference type="Proteomes" id="UP000273405">
    <property type="component" value="Unassembled WGS sequence"/>
</dbReference>
<reference evidence="2" key="1">
    <citation type="submission" date="2018-09" db="EMBL/GenBank/DDBJ databases">
        <authorList>
            <person name="Livingstone P.G."/>
            <person name="Whitworth D.E."/>
        </authorList>
    </citation>
    <scope>NUCLEOTIDE SEQUENCE [LARGE SCALE GENOMIC DNA]</scope>
    <source>
        <strain evidence="2">CA040B</strain>
    </source>
</reference>
<dbReference type="AlphaFoldDB" id="A0A3A8P3H6"/>
<proteinExistence type="predicted"/>
<protein>
    <submittedName>
        <fullName evidence="1">Uncharacterized protein</fullName>
    </submittedName>
</protein>
<organism evidence="1 2">
    <name type="scientific">Corallococcus sicarius</name>
    <dbReference type="NCBI Taxonomy" id="2316726"/>
    <lineage>
        <taxon>Bacteria</taxon>
        <taxon>Pseudomonadati</taxon>
        <taxon>Myxococcota</taxon>
        <taxon>Myxococcia</taxon>
        <taxon>Myxococcales</taxon>
        <taxon>Cystobacterineae</taxon>
        <taxon>Myxococcaceae</taxon>
        <taxon>Corallococcus</taxon>
    </lineage>
</organism>